<dbReference type="SUPFAM" id="SSF141322">
    <property type="entry name" value="NfeD domain-like"/>
    <property type="match status" value="1"/>
</dbReference>
<proteinExistence type="predicted"/>
<evidence type="ECO:0000313" key="7">
    <source>
        <dbReference type="EMBL" id="MBC5639681.1"/>
    </source>
</evidence>
<evidence type="ECO:0000256" key="1">
    <source>
        <dbReference type="ARBA" id="ARBA00004141"/>
    </source>
</evidence>
<organism evidence="7 8">
    <name type="scientific">Clostridium lentum</name>
    <dbReference type="NCBI Taxonomy" id="2763037"/>
    <lineage>
        <taxon>Bacteria</taxon>
        <taxon>Bacillati</taxon>
        <taxon>Bacillota</taxon>
        <taxon>Clostridia</taxon>
        <taxon>Eubacteriales</taxon>
        <taxon>Clostridiaceae</taxon>
        <taxon>Clostridium</taxon>
    </lineage>
</organism>
<dbReference type="AlphaFoldDB" id="A0A8I0A910"/>
<feature type="transmembrane region" description="Helical" evidence="5">
    <location>
        <begin position="7"/>
        <end position="40"/>
    </location>
</feature>
<dbReference type="GO" id="GO:0005886">
    <property type="term" value="C:plasma membrane"/>
    <property type="evidence" value="ECO:0007669"/>
    <property type="project" value="TreeGrafter"/>
</dbReference>
<reference evidence="7" key="1">
    <citation type="submission" date="2020-08" db="EMBL/GenBank/DDBJ databases">
        <title>Genome public.</title>
        <authorList>
            <person name="Liu C."/>
            <person name="Sun Q."/>
        </authorList>
    </citation>
    <scope>NUCLEOTIDE SEQUENCE</scope>
    <source>
        <strain evidence="7">NSJ-42</strain>
    </source>
</reference>
<accession>A0A8I0A910</accession>
<dbReference type="RefSeq" id="WP_022211110.1">
    <property type="nucleotide sequence ID" value="NZ_JACOOQ010000005.1"/>
</dbReference>
<keyword evidence="3 5" id="KW-1133">Transmembrane helix</keyword>
<evidence type="ECO:0000256" key="2">
    <source>
        <dbReference type="ARBA" id="ARBA00022692"/>
    </source>
</evidence>
<dbReference type="PANTHER" id="PTHR33507">
    <property type="entry name" value="INNER MEMBRANE PROTEIN YBBJ"/>
    <property type="match status" value="1"/>
</dbReference>
<name>A0A8I0A910_9CLOT</name>
<evidence type="ECO:0000256" key="4">
    <source>
        <dbReference type="ARBA" id="ARBA00023136"/>
    </source>
</evidence>
<dbReference type="Gene3D" id="2.40.50.140">
    <property type="entry name" value="Nucleic acid-binding proteins"/>
    <property type="match status" value="1"/>
</dbReference>
<evidence type="ECO:0000313" key="8">
    <source>
        <dbReference type="Proteomes" id="UP000662088"/>
    </source>
</evidence>
<protein>
    <submittedName>
        <fullName evidence="7">NfeD family protein</fullName>
    </submittedName>
</protein>
<dbReference type="EMBL" id="JACOOQ010000005">
    <property type="protein sequence ID" value="MBC5639681.1"/>
    <property type="molecule type" value="Genomic_DNA"/>
</dbReference>
<evidence type="ECO:0000259" key="6">
    <source>
        <dbReference type="Pfam" id="PF01957"/>
    </source>
</evidence>
<dbReference type="Proteomes" id="UP000662088">
    <property type="component" value="Unassembled WGS sequence"/>
</dbReference>
<evidence type="ECO:0000256" key="3">
    <source>
        <dbReference type="ARBA" id="ARBA00022989"/>
    </source>
</evidence>
<gene>
    <name evidence="7" type="ORF">H8R92_04390</name>
</gene>
<dbReference type="Pfam" id="PF01957">
    <property type="entry name" value="NfeD"/>
    <property type="match status" value="1"/>
</dbReference>
<dbReference type="PANTHER" id="PTHR33507:SF3">
    <property type="entry name" value="INNER MEMBRANE PROTEIN YBBJ"/>
    <property type="match status" value="1"/>
</dbReference>
<comment type="subcellular location">
    <subcellularLocation>
        <location evidence="1">Membrane</location>
        <topology evidence="1">Multi-pass membrane protein</topology>
    </subcellularLocation>
</comment>
<sequence>MFEIIIWLLIAFLVVVIDIVTSSFIFMWFSIGAIVAIILSLLGLAIKIQILAFLIIGIAMVCVGYPWVKKKFKVEKNHIPLMEQTYIGKIMIAEKDIDEKSEIKVSGIYWTVINKGSKINKGDKFVITGIEGNKLTVKLKED</sequence>
<evidence type="ECO:0000256" key="5">
    <source>
        <dbReference type="SAM" id="Phobius"/>
    </source>
</evidence>
<keyword evidence="4 5" id="KW-0472">Membrane</keyword>
<dbReference type="InterPro" id="IPR012340">
    <property type="entry name" value="NA-bd_OB-fold"/>
</dbReference>
<dbReference type="InterPro" id="IPR002810">
    <property type="entry name" value="NfeD-like_C"/>
</dbReference>
<keyword evidence="2 5" id="KW-0812">Transmembrane</keyword>
<dbReference type="InterPro" id="IPR052165">
    <property type="entry name" value="Membrane_assoc_protease"/>
</dbReference>
<keyword evidence="8" id="KW-1185">Reference proteome</keyword>
<feature type="transmembrane region" description="Helical" evidence="5">
    <location>
        <begin position="46"/>
        <end position="68"/>
    </location>
</feature>
<feature type="domain" description="NfeD-like C-terminal" evidence="6">
    <location>
        <begin position="84"/>
        <end position="138"/>
    </location>
</feature>
<comment type="caution">
    <text evidence="7">The sequence shown here is derived from an EMBL/GenBank/DDBJ whole genome shotgun (WGS) entry which is preliminary data.</text>
</comment>